<evidence type="ECO:0000313" key="1">
    <source>
        <dbReference type="EMBL" id="KAL1487871.1"/>
    </source>
</evidence>
<sequence>MDKVLLLIKQFDAEEEEEEEELLVLLATNFMRSKPQEIFCKREDEGFQNMLIKRHLLQDGKIFKRFFRLNIEQFNFVLGLIESDIKKHSCGLIEKPINPEEKLGITLR</sequence>
<name>A0ABD1E4A0_HYPHA</name>
<keyword evidence="2" id="KW-1185">Reference proteome</keyword>
<dbReference type="Proteomes" id="UP001566132">
    <property type="component" value="Unassembled WGS sequence"/>
</dbReference>
<dbReference type="EMBL" id="JBDJPC010000017">
    <property type="protein sequence ID" value="KAL1487871.1"/>
    <property type="molecule type" value="Genomic_DNA"/>
</dbReference>
<protein>
    <submittedName>
        <fullName evidence="1">Uncharacterized protein</fullName>
    </submittedName>
</protein>
<gene>
    <name evidence="1" type="ORF">ABEB36_015521</name>
</gene>
<comment type="caution">
    <text evidence="1">The sequence shown here is derived from an EMBL/GenBank/DDBJ whole genome shotgun (WGS) entry which is preliminary data.</text>
</comment>
<organism evidence="1 2">
    <name type="scientific">Hypothenemus hampei</name>
    <name type="common">Coffee berry borer</name>
    <dbReference type="NCBI Taxonomy" id="57062"/>
    <lineage>
        <taxon>Eukaryota</taxon>
        <taxon>Metazoa</taxon>
        <taxon>Ecdysozoa</taxon>
        <taxon>Arthropoda</taxon>
        <taxon>Hexapoda</taxon>
        <taxon>Insecta</taxon>
        <taxon>Pterygota</taxon>
        <taxon>Neoptera</taxon>
        <taxon>Endopterygota</taxon>
        <taxon>Coleoptera</taxon>
        <taxon>Polyphaga</taxon>
        <taxon>Cucujiformia</taxon>
        <taxon>Curculionidae</taxon>
        <taxon>Scolytinae</taxon>
        <taxon>Hypothenemus</taxon>
    </lineage>
</organism>
<evidence type="ECO:0000313" key="2">
    <source>
        <dbReference type="Proteomes" id="UP001566132"/>
    </source>
</evidence>
<dbReference type="AlphaFoldDB" id="A0ABD1E4A0"/>
<proteinExistence type="predicted"/>
<reference evidence="1 2" key="1">
    <citation type="submission" date="2024-05" db="EMBL/GenBank/DDBJ databases">
        <title>Genetic variation in Jamaican populations of the coffee berry borer (Hypothenemus hampei).</title>
        <authorList>
            <person name="Errbii M."/>
            <person name="Myrie A."/>
        </authorList>
    </citation>
    <scope>NUCLEOTIDE SEQUENCE [LARGE SCALE GENOMIC DNA]</scope>
    <source>
        <strain evidence="1">JA-Hopewell-2020-01-JO</strain>
        <tissue evidence="1">Whole body</tissue>
    </source>
</reference>
<accession>A0ABD1E4A0</accession>